<keyword evidence="1" id="KW-0812">Transmembrane</keyword>
<dbReference type="RefSeq" id="WP_160877583.1">
    <property type="nucleotide sequence ID" value="NZ_WUEK01000005.1"/>
</dbReference>
<dbReference type="InterPro" id="IPR002591">
    <property type="entry name" value="Phosphodiest/P_Trfase"/>
</dbReference>
<evidence type="ECO:0000313" key="3">
    <source>
        <dbReference type="Proteomes" id="UP000473325"/>
    </source>
</evidence>
<feature type="transmembrane region" description="Helical" evidence="1">
    <location>
        <begin position="74"/>
        <end position="92"/>
    </location>
</feature>
<comment type="caution">
    <text evidence="2">The sequence shown here is derived from an EMBL/GenBank/DDBJ whole genome shotgun (WGS) entry which is preliminary data.</text>
</comment>
<keyword evidence="1" id="KW-1133">Transmembrane helix</keyword>
<feature type="transmembrane region" description="Helical" evidence="1">
    <location>
        <begin position="98"/>
        <end position="122"/>
    </location>
</feature>
<name>A0A6L7F2N0_9ACTN</name>
<dbReference type="Pfam" id="PF01663">
    <property type="entry name" value="Phosphodiest"/>
    <property type="match status" value="1"/>
</dbReference>
<organism evidence="2 3">
    <name type="scientific">Nocardioides flavescens</name>
    <dbReference type="NCBI Taxonomy" id="2691959"/>
    <lineage>
        <taxon>Bacteria</taxon>
        <taxon>Bacillati</taxon>
        <taxon>Actinomycetota</taxon>
        <taxon>Actinomycetes</taxon>
        <taxon>Propionibacteriales</taxon>
        <taxon>Nocardioidaceae</taxon>
        <taxon>Nocardioides</taxon>
    </lineage>
</organism>
<evidence type="ECO:0000256" key="1">
    <source>
        <dbReference type="SAM" id="Phobius"/>
    </source>
</evidence>
<dbReference type="EMBL" id="WUEK01000005">
    <property type="protein sequence ID" value="MXG89784.1"/>
    <property type="molecule type" value="Genomic_DNA"/>
</dbReference>
<dbReference type="Proteomes" id="UP000473325">
    <property type="component" value="Unassembled WGS sequence"/>
</dbReference>
<keyword evidence="1" id="KW-0472">Membrane</keyword>
<dbReference type="AlphaFoldDB" id="A0A6L7F2N0"/>
<evidence type="ECO:0000313" key="2">
    <source>
        <dbReference type="EMBL" id="MXG89784.1"/>
    </source>
</evidence>
<dbReference type="InterPro" id="IPR017850">
    <property type="entry name" value="Alkaline_phosphatase_core_sf"/>
</dbReference>
<reference evidence="2 3" key="1">
    <citation type="submission" date="2019-12" db="EMBL/GenBank/DDBJ databases">
        <authorList>
            <person name="Kun Z."/>
        </authorList>
    </citation>
    <scope>NUCLEOTIDE SEQUENCE [LARGE SCALE GENOMIC DNA]</scope>
    <source>
        <strain evidence="2 3">YIM 123512</strain>
    </source>
</reference>
<gene>
    <name evidence="2" type="ORF">GRQ65_09495</name>
</gene>
<evidence type="ECO:0008006" key="4">
    <source>
        <dbReference type="Google" id="ProtNLM"/>
    </source>
</evidence>
<dbReference type="SUPFAM" id="SSF53649">
    <property type="entry name" value="Alkaline phosphatase-like"/>
    <property type="match status" value="1"/>
</dbReference>
<feature type="transmembrane region" description="Helical" evidence="1">
    <location>
        <begin position="40"/>
        <end position="62"/>
    </location>
</feature>
<keyword evidence="3" id="KW-1185">Reference proteome</keyword>
<dbReference type="Gene3D" id="3.40.720.10">
    <property type="entry name" value="Alkaline Phosphatase, subunit A"/>
    <property type="match status" value="1"/>
</dbReference>
<accession>A0A6L7F2N0</accession>
<sequence length="713" mass="75859">MSGGVGGGTAPAGVRGTGQVARRTRLGLTLLGSWRPSWQWLRGVVRAFATSFAALAVSLWLLPGTQVTQGAYSVANLAIAVLALGALLRPLITYLTVLTGVVGLLLFGLLTQAAVLALALAVVPTVEPFSASEVVIASWASAVAAASFNWLVDTSSDEVFHGQVLGRAVRRTPRAGADGPGLLVVQLDGVSEPLLRQAITAGSVPTISSWVRGGSHVLRRWHTGVPATTPAGQAVLLHGDDTSVPGFRWYDKQRGRLLAASRPADAAEIEADMSDGRGLLAYGGASVSNLFSGDAPTRLLTISDARLPGRDPGSASFATLRFGFLRSLTLFVGQVVTEWYQGRRQRMRDVVPRIRRGGQFVVLRGLTTVILRDLNVTIVADQLTRGTPVVFVDFVDYDEVAHHAGPSRPETMRTLENMDRVLDVLDQLTREVGRRYEIAVVSDHGQAQGSTFLQLSGRTFTDVVRELSESPRVENAGEEPGQRTTGETWVPVAALSAGATGSVRLLTRGARWLVHALTRDPAPFEGGDAAQTPDQLVVAASGSLAHVYCTGEPGRLTRERLDALHPRLVRGLAEHPHVGVVLTRRADGAVVVDGGDGWRAWHGAHPAGGEGDDPLAAYGPHALADLIALERRDHVGDLVAFGRYDPSLGEVVAFEELVGSHGGLGGWQSDAFLLHPAGWRAPLDEPLTGRQVHDTLVDRLVVLGLRGDREQAS</sequence>
<proteinExistence type="predicted"/>
<protein>
    <recommendedName>
        <fullName evidence="4">Type I phosphodiesterase / nucleotide pyrophosphatase</fullName>
    </recommendedName>
</protein>